<dbReference type="Gene3D" id="3.40.30.120">
    <property type="match status" value="1"/>
</dbReference>
<accession>A0A923MCG2</accession>
<keyword evidence="5" id="KW-0560">Oxidoreductase</keyword>
<proteinExistence type="predicted"/>
<dbReference type="GO" id="GO:0071949">
    <property type="term" value="F:FAD binding"/>
    <property type="evidence" value="ECO:0007669"/>
    <property type="project" value="InterPro"/>
</dbReference>
<feature type="domain" description="FAD-binding" evidence="4">
    <location>
        <begin position="9"/>
        <end position="363"/>
    </location>
</feature>
<dbReference type="GO" id="GO:0016709">
    <property type="term" value="F:oxidoreductase activity, acting on paired donors, with incorporation or reduction of molecular oxygen, NAD(P)H as one donor, and incorporation of one atom of oxygen"/>
    <property type="evidence" value="ECO:0007669"/>
    <property type="project" value="UniProtKB-ARBA"/>
</dbReference>
<name>A0A923MCG2_9BURK</name>
<dbReference type="PANTHER" id="PTHR43004">
    <property type="entry name" value="TRK SYSTEM POTASSIUM UPTAKE PROTEIN"/>
    <property type="match status" value="1"/>
</dbReference>
<dbReference type="Proteomes" id="UP000596827">
    <property type="component" value="Unassembled WGS sequence"/>
</dbReference>
<comment type="caution">
    <text evidence="5">The sequence shown here is derived from an EMBL/GenBank/DDBJ whole genome shotgun (WGS) entry which is preliminary data.</text>
</comment>
<evidence type="ECO:0000256" key="1">
    <source>
        <dbReference type="ARBA" id="ARBA00001974"/>
    </source>
</evidence>
<organism evidence="5 6">
    <name type="scientific">Ramlibacter albus</name>
    <dbReference type="NCBI Taxonomy" id="2079448"/>
    <lineage>
        <taxon>Bacteria</taxon>
        <taxon>Pseudomonadati</taxon>
        <taxon>Pseudomonadota</taxon>
        <taxon>Betaproteobacteria</taxon>
        <taxon>Burkholderiales</taxon>
        <taxon>Comamonadaceae</taxon>
        <taxon>Ramlibacter</taxon>
    </lineage>
</organism>
<dbReference type="InterPro" id="IPR036188">
    <property type="entry name" value="FAD/NAD-bd_sf"/>
</dbReference>
<dbReference type="Pfam" id="PF21274">
    <property type="entry name" value="Rng_hyd_C"/>
    <property type="match status" value="1"/>
</dbReference>
<keyword evidence="3" id="KW-0274">FAD</keyword>
<evidence type="ECO:0000256" key="3">
    <source>
        <dbReference type="ARBA" id="ARBA00022827"/>
    </source>
</evidence>
<dbReference type="SUPFAM" id="SSF51905">
    <property type="entry name" value="FAD/NAD(P)-binding domain"/>
    <property type="match status" value="1"/>
</dbReference>
<keyword evidence="5" id="KW-0503">Monooxygenase</keyword>
<dbReference type="AlphaFoldDB" id="A0A923MCG2"/>
<protein>
    <submittedName>
        <fullName evidence="5">FAD-dependent monooxygenase</fullName>
    </submittedName>
</protein>
<comment type="cofactor">
    <cofactor evidence="1">
        <name>FAD</name>
        <dbReference type="ChEBI" id="CHEBI:57692"/>
    </cofactor>
</comment>
<dbReference type="RefSeq" id="WP_187084755.1">
    <property type="nucleotide sequence ID" value="NZ_JACORU010000015.1"/>
</dbReference>
<sequence length="543" mass="60380">MPSSSIQSTQVFIVGGGPAGLAMALMLDRFEVPFVVVERSAHTTDHPKSRGCWPRTMELFRQWGIEHKVRARGLPDGTDVFAYVESIAGREYGRTMPEPDIPCRTPAWKAVVAQDAVEEELYAVVRNSRHGKILFATECLDFDVGEREVTATTRNVATGEETRWRAKYLIGADGASSSVRRKIGIEFSGPSTIAVMANDYWRADLSRLPIAREAAMIRVVPSKPGVPVASILNTDGKDRWLTVTQIGRTEDERAHPWTDEEVVAMAREHTGIPDLEVEIINRSTWRVSRQVAKEFRRGRVFLVGDAAHRFPPTGGFGLNSGVQDVHNLAWKLAYVLKDRAAEHLLDSYQAERRPVAESNADFSFANRLRFDLVDQAIRSGNEDRIAFWIADTDNHLHSIGQSFGFSYVSDAVVPDGTVAKPLNSRVYQPTDRPGSRFPHMWLDSARKRSTLDWFDRQFVLVAGPLGYEWERAAAAAAQAAGVDVQFRQLPRIDPEDGFQMGMRGAALVRPDGHVCYRAAWLPADAASEVTAALQQVLGRGARE</sequence>
<evidence type="ECO:0000313" key="5">
    <source>
        <dbReference type="EMBL" id="MBC5768222.1"/>
    </source>
</evidence>
<gene>
    <name evidence="5" type="ORF">H8R02_27405</name>
</gene>
<evidence type="ECO:0000259" key="4">
    <source>
        <dbReference type="Pfam" id="PF01494"/>
    </source>
</evidence>
<dbReference type="InterPro" id="IPR002938">
    <property type="entry name" value="FAD-bd"/>
</dbReference>
<dbReference type="Gene3D" id="3.30.9.10">
    <property type="entry name" value="D-Amino Acid Oxidase, subunit A, domain 2"/>
    <property type="match status" value="1"/>
</dbReference>
<dbReference type="Gene3D" id="3.50.50.60">
    <property type="entry name" value="FAD/NAD(P)-binding domain"/>
    <property type="match status" value="1"/>
</dbReference>
<reference evidence="5" key="1">
    <citation type="submission" date="2020-08" db="EMBL/GenBank/DDBJ databases">
        <title>Ramlibacter sp. GTP1 16S ribosomal RNA gene genome sequencing and assembly.</title>
        <authorList>
            <person name="Kang M."/>
        </authorList>
    </citation>
    <scope>NUCLEOTIDE SEQUENCE</scope>
    <source>
        <strain evidence="5">GTP1</strain>
    </source>
</reference>
<keyword evidence="2" id="KW-0285">Flavoprotein</keyword>
<dbReference type="EMBL" id="JACORU010000015">
    <property type="protein sequence ID" value="MBC5768222.1"/>
    <property type="molecule type" value="Genomic_DNA"/>
</dbReference>
<dbReference type="Pfam" id="PF01494">
    <property type="entry name" value="FAD_binding_3"/>
    <property type="match status" value="1"/>
</dbReference>
<keyword evidence="6" id="KW-1185">Reference proteome</keyword>
<evidence type="ECO:0000313" key="6">
    <source>
        <dbReference type="Proteomes" id="UP000596827"/>
    </source>
</evidence>
<dbReference type="InterPro" id="IPR050641">
    <property type="entry name" value="RIFMO-like"/>
</dbReference>
<dbReference type="PANTHER" id="PTHR43004:SF19">
    <property type="entry name" value="BINDING MONOOXYGENASE, PUTATIVE (JCVI)-RELATED"/>
    <property type="match status" value="1"/>
</dbReference>
<evidence type="ECO:0000256" key="2">
    <source>
        <dbReference type="ARBA" id="ARBA00022630"/>
    </source>
</evidence>
<dbReference type="PRINTS" id="PR00420">
    <property type="entry name" value="RNGMNOXGNASE"/>
</dbReference>